<dbReference type="GO" id="GO:0005737">
    <property type="term" value="C:cytoplasm"/>
    <property type="evidence" value="ECO:0007669"/>
    <property type="project" value="TreeGrafter"/>
</dbReference>
<proteinExistence type="inferred from homology"/>
<name>A0A4Z0LVS0_9GAMM</name>
<evidence type="ECO:0000259" key="6">
    <source>
        <dbReference type="Pfam" id="PF02668"/>
    </source>
</evidence>
<keyword evidence="4" id="KW-0560">Oxidoreductase</keyword>
<dbReference type="InterPro" id="IPR051323">
    <property type="entry name" value="AtsK-like"/>
</dbReference>
<dbReference type="Proteomes" id="UP000298050">
    <property type="component" value="Unassembled WGS sequence"/>
</dbReference>
<sequence>MSAIDVRPLQDDLSFGVRVTGVTRENLKDEALRQQINDLFEDRGMIIFEEIESSPQMLVELSDVFGPLKQHPVASVKRVDEDAMPGVIDMDHNPDTCGIVELDGKQLSSWLPWHFDHCYNNELNRAGVLRAVDIPPEGGMTGFADGIELYRDFDPALRERIAGKDVLYTLDLLYDHMRFGRPGDLRDVRLDVAMKATLEIAKTMPRAMHPAVWERKSGEQVLHVSPWMAVGLQGQEDPEGDALLEAVCQEIYRVIKPYYHKWKPTDMLIWDNWRMLHSVSGHTPGIHRRMQRTTIKGDYGLGRFENDAVGDKVLEDTMV</sequence>
<dbReference type="SUPFAM" id="SSF51197">
    <property type="entry name" value="Clavaminate synthase-like"/>
    <property type="match status" value="1"/>
</dbReference>
<dbReference type="InterPro" id="IPR042098">
    <property type="entry name" value="TauD-like_sf"/>
</dbReference>
<dbReference type="Gene3D" id="3.60.130.10">
    <property type="entry name" value="Clavaminate synthase-like"/>
    <property type="match status" value="1"/>
</dbReference>
<dbReference type="EMBL" id="SRLE01000014">
    <property type="protein sequence ID" value="TGD71324.1"/>
    <property type="molecule type" value="Genomic_DNA"/>
</dbReference>
<evidence type="ECO:0000256" key="4">
    <source>
        <dbReference type="ARBA" id="ARBA00023002"/>
    </source>
</evidence>
<comment type="caution">
    <text evidence="7">The sequence shown here is derived from an EMBL/GenBank/DDBJ whole genome shotgun (WGS) entry which is preliminary data.</text>
</comment>
<keyword evidence="5" id="KW-0408">Iron</keyword>
<feature type="domain" description="TauD/TfdA-like" evidence="6">
    <location>
        <begin position="6"/>
        <end position="294"/>
    </location>
</feature>
<accession>A0A4Z0LVS0</accession>
<comment type="similarity">
    <text evidence="1">Belongs to the TfdA dioxygenase family.</text>
</comment>
<dbReference type="GO" id="GO:0000908">
    <property type="term" value="F:taurine dioxygenase activity"/>
    <property type="evidence" value="ECO:0007669"/>
    <property type="project" value="TreeGrafter"/>
</dbReference>
<dbReference type="OrthoDB" id="581608at2"/>
<dbReference type="Pfam" id="PF02668">
    <property type="entry name" value="TauD"/>
    <property type="match status" value="1"/>
</dbReference>
<keyword evidence="3 7" id="KW-0223">Dioxygenase</keyword>
<evidence type="ECO:0000256" key="2">
    <source>
        <dbReference type="ARBA" id="ARBA00022723"/>
    </source>
</evidence>
<keyword evidence="8" id="KW-1185">Reference proteome</keyword>
<evidence type="ECO:0000313" key="7">
    <source>
        <dbReference type="EMBL" id="TGD71324.1"/>
    </source>
</evidence>
<dbReference type="AlphaFoldDB" id="A0A4Z0LVS0"/>
<organism evidence="7 8">
    <name type="scientific">Mangrovimicrobium sediminis</name>
    <dbReference type="NCBI Taxonomy" id="2562682"/>
    <lineage>
        <taxon>Bacteria</taxon>
        <taxon>Pseudomonadati</taxon>
        <taxon>Pseudomonadota</taxon>
        <taxon>Gammaproteobacteria</taxon>
        <taxon>Cellvibrionales</taxon>
        <taxon>Halieaceae</taxon>
        <taxon>Mangrovimicrobium</taxon>
    </lineage>
</organism>
<dbReference type="PANTHER" id="PTHR30468">
    <property type="entry name" value="ALPHA-KETOGLUTARATE-DEPENDENT SULFONATE DIOXYGENASE"/>
    <property type="match status" value="1"/>
</dbReference>
<dbReference type="RefSeq" id="WP_135446216.1">
    <property type="nucleotide sequence ID" value="NZ_SRLE01000014.1"/>
</dbReference>
<protein>
    <submittedName>
        <fullName evidence="7">TauD/TfdA family dioxygenase</fullName>
    </submittedName>
</protein>
<dbReference type="GO" id="GO:0006790">
    <property type="term" value="P:sulfur compound metabolic process"/>
    <property type="evidence" value="ECO:0007669"/>
    <property type="project" value="TreeGrafter"/>
</dbReference>
<evidence type="ECO:0000313" key="8">
    <source>
        <dbReference type="Proteomes" id="UP000298050"/>
    </source>
</evidence>
<dbReference type="InterPro" id="IPR003819">
    <property type="entry name" value="TauD/TfdA-like"/>
</dbReference>
<gene>
    <name evidence="7" type="ORF">E4634_18810</name>
</gene>
<evidence type="ECO:0000256" key="1">
    <source>
        <dbReference type="ARBA" id="ARBA00005896"/>
    </source>
</evidence>
<dbReference type="GO" id="GO:0046872">
    <property type="term" value="F:metal ion binding"/>
    <property type="evidence" value="ECO:0007669"/>
    <property type="project" value="UniProtKB-KW"/>
</dbReference>
<keyword evidence="2" id="KW-0479">Metal-binding</keyword>
<reference evidence="7 8" key="1">
    <citation type="submission" date="2019-04" db="EMBL/GenBank/DDBJ databases">
        <title>Taxonomy of novel Haliea sp. from mangrove soil of West Coast of India.</title>
        <authorList>
            <person name="Verma A."/>
            <person name="Kumar P."/>
            <person name="Krishnamurthi S."/>
        </authorList>
    </citation>
    <scope>NUCLEOTIDE SEQUENCE [LARGE SCALE GENOMIC DNA]</scope>
    <source>
        <strain evidence="7 8">SAOS-164</strain>
    </source>
</reference>
<dbReference type="PANTHER" id="PTHR30468:SF1">
    <property type="entry name" value="ALPHA-KETOGLUTARATE-DEPENDENT SULFONATE DIOXYGENASE"/>
    <property type="match status" value="1"/>
</dbReference>
<evidence type="ECO:0000256" key="5">
    <source>
        <dbReference type="ARBA" id="ARBA00023004"/>
    </source>
</evidence>
<evidence type="ECO:0000256" key="3">
    <source>
        <dbReference type="ARBA" id="ARBA00022964"/>
    </source>
</evidence>